<dbReference type="InterPro" id="IPR023214">
    <property type="entry name" value="HAD_sf"/>
</dbReference>
<dbReference type="NCBIfam" id="TIGR01509">
    <property type="entry name" value="HAD-SF-IA-v3"/>
    <property type="match status" value="1"/>
</dbReference>
<dbReference type="InterPro" id="IPR052791">
    <property type="entry name" value="SSM1_domain"/>
</dbReference>
<dbReference type="Gene3D" id="3.40.50.1000">
    <property type="entry name" value="HAD superfamily/HAD-like"/>
    <property type="match status" value="1"/>
</dbReference>
<organism evidence="1 2">
    <name type="scientific">Fibroporia radiculosa</name>
    <dbReference type="NCBI Taxonomy" id="599839"/>
    <lineage>
        <taxon>Eukaryota</taxon>
        <taxon>Fungi</taxon>
        <taxon>Dikarya</taxon>
        <taxon>Basidiomycota</taxon>
        <taxon>Agaricomycotina</taxon>
        <taxon>Agaricomycetes</taxon>
        <taxon>Polyporales</taxon>
        <taxon>Fibroporiaceae</taxon>
        <taxon>Fibroporia</taxon>
    </lineage>
</organism>
<reference evidence="1 2" key="1">
    <citation type="journal article" date="2012" name="Appl. Environ. Microbiol.">
        <title>Short-read sequencing for genomic analysis of the brown rot fungus Fibroporia radiculosa.</title>
        <authorList>
            <person name="Tang J.D."/>
            <person name="Perkins A.D."/>
            <person name="Sonstegard T.S."/>
            <person name="Schroeder S.G."/>
            <person name="Burgess S.C."/>
            <person name="Diehl S.V."/>
        </authorList>
    </citation>
    <scope>NUCLEOTIDE SEQUENCE [LARGE SCALE GENOMIC DNA]</scope>
    <source>
        <strain evidence="1 2">TFFH 294</strain>
    </source>
</reference>
<dbReference type="GeneID" id="24098077"/>
<keyword evidence="2" id="KW-1185">Reference proteome</keyword>
<dbReference type="InterPro" id="IPR036412">
    <property type="entry name" value="HAD-like_sf"/>
</dbReference>
<dbReference type="Pfam" id="PF00702">
    <property type="entry name" value="Hydrolase"/>
    <property type="match status" value="1"/>
</dbReference>
<accession>J4IAM4</accession>
<name>J4IAM4_9APHY</name>
<dbReference type="RefSeq" id="XP_012182449.1">
    <property type="nucleotide sequence ID" value="XM_012327059.1"/>
</dbReference>
<dbReference type="HOGENOM" id="CLU_059493_0_0_1"/>
<dbReference type="InterPro" id="IPR006439">
    <property type="entry name" value="HAD-SF_hydro_IA"/>
</dbReference>
<dbReference type="EMBL" id="HE797103">
    <property type="protein sequence ID" value="CCM03166.1"/>
    <property type="molecule type" value="Genomic_DNA"/>
</dbReference>
<evidence type="ECO:0008006" key="3">
    <source>
        <dbReference type="Google" id="ProtNLM"/>
    </source>
</evidence>
<dbReference type="PANTHER" id="PTHR47438">
    <property type="entry name" value="PHOSPHATE METABOLISM PROTEIN 8-RELATED"/>
    <property type="match status" value="1"/>
</dbReference>
<dbReference type="GO" id="GO:0006206">
    <property type="term" value="P:pyrimidine nucleobase metabolic process"/>
    <property type="evidence" value="ECO:0007669"/>
    <property type="project" value="TreeGrafter"/>
</dbReference>
<dbReference type="SUPFAM" id="SSF56784">
    <property type="entry name" value="HAD-like"/>
    <property type="match status" value="1"/>
</dbReference>
<dbReference type="InParanoid" id="J4IAM4"/>
<evidence type="ECO:0000313" key="2">
    <source>
        <dbReference type="Proteomes" id="UP000006352"/>
    </source>
</evidence>
<dbReference type="PANTHER" id="PTHR47438:SF1">
    <property type="entry name" value="PHOSPHATE METABOLISM PROTEIN 8-RELATED"/>
    <property type="match status" value="1"/>
</dbReference>
<proteinExistence type="predicted"/>
<dbReference type="FunCoup" id="J4IAM4">
    <property type="interactions" value="265"/>
</dbReference>
<sequence length="185" mass="20663">MALLSVGWFGTMRSQDPIDFDQKCDGSLPLEDMLKPDPALRKLLEDIDRSKARVWGLTNAYKTHARRVLRILGVEDQIEGLVYCDYSNSNFCCKPEAEYYHAALEKAGISDPSKCYFVDDSISNIKAAKTLGWGSCVHFCEHGMMSVEGGKVKEIGKDISEGSDGIVVISKLEELRTVWSELFKS</sequence>
<protein>
    <recommendedName>
        <fullName evidence="3">FCP1 homology domain-containing protein</fullName>
    </recommendedName>
</protein>
<evidence type="ECO:0000313" key="1">
    <source>
        <dbReference type="EMBL" id="CCM03166.1"/>
    </source>
</evidence>
<dbReference type="STRING" id="599839.J4IAM4"/>
<dbReference type="AlphaFoldDB" id="J4IAM4"/>
<dbReference type="GO" id="GO:0009166">
    <property type="term" value="P:nucleotide catabolic process"/>
    <property type="evidence" value="ECO:0007669"/>
    <property type="project" value="TreeGrafter"/>
</dbReference>
<gene>
    <name evidence="1" type="ORF">FIBRA_05288</name>
</gene>
<dbReference type="OrthoDB" id="1065058at2759"/>
<dbReference type="GO" id="GO:0008252">
    <property type="term" value="F:nucleotidase activity"/>
    <property type="evidence" value="ECO:0007669"/>
    <property type="project" value="TreeGrafter"/>
</dbReference>
<dbReference type="Proteomes" id="UP000006352">
    <property type="component" value="Unassembled WGS sequence"/>
</dbReference>